<dbReference type="Proteomes" id="UP000663671">
    <property type="component" value="Chromosome 4"/>
</dbReference>
<evidence type="ECO:0000256" key="1">
    <source>
        <dbReference type="SAM" id="MobiDB-lite"/>
    </source>
</evidence>
<proteinExistence type="predicted"/>
<dbReference type="EMBL" id="CP069110">
    <property type="protein sequence ID" value="QSS60623.1"/>
    <property type="molecule type" value="Genomic_DNA"/>
</dbReference>
<dbReference type="AlphaFoldDB" id="A0A8A1M7B4"/>
<organism evidence="2 3">
    <name type="scientific">Ajellomyces capsulatus</name>
    <name type="common">Darling's disease fungus</name>
    <name type="synonym">Histoplasma capsulatum</name>
    <dbReference type="NCBI Taxonomy" id="5037"/>
    <lineage>
        <taxon>Eukaryota</taxon>
        <taxon>Fungi</taxon>
        <taxon>Dikarya</taxon>
        <taxon>Ascomycota</taxon>
        <taxon>Pezizomycotina</taxon>
        <taxon>Eurotiomycetes</taxon>
        <taxon>Eurotiomycetidae</taxon>
        <taxon>Onygenales</taxon>
        <taxon>Ajellomycetaceae</taxon>
        <taxon>Histoplasma</taxon>
    </lineage>
</organism>
<accession>A0A8A1M7B4</accession>
<dbReference type="VEuPathDB" id="FungiDB:I7I51_05424"/>
<evidence type="ECO:0000313" key="2">
    <source>
        <dbReference type="EMBL" id="QSS60623.1"/>
    </source>
</evidence>
<gene>
    <name evidence="2" type="ORF">I7I51_05424</name>
</gene>
<name>A0A8A1M7B4_AJECA</name>
<feature type="compositionally biased region" description="Basic and acidic residues" evidence="1">
    <location>
        <begin position="38"/>
        <end position="47"/>
    </location>
</feature>
<feature type="compositionally biased region" description="Basic and acidic residues" evidence="1">
    <location>
        <begin position="58"/>
        <end position="78"/>
    </location>
</feature>
<reference evidence="2" key="1">
    <citation type="submission" date="2021-01" db="EMBL/GenBank/DDBJ databases">
        <title>Chromosome-level genome assembly of a human fungal pathogen reveals clustering of transcriptionally co-regulated genes.</title>
        <authorList>
            <person name="Voorhies M."/>
            <person name="Cohen S."/>
            <person name="Shea T.P."/>
            <person name="Petrus S."/>
            <person name="Munoz J.F."/>
            <person name="Poplawski S."/>
            <person name="Goldman W.E."/>
            <person name="Michael T."/>
            <person name="Cuomo C.A."/>
            <person name="Sil A."/>
            <person name="Beyhan S."/>
        </authorList>
    </citation>
    <scope>NUCLEOTIDE SEQUENCE</scope>
    <source>
        <strain evidence="2">WU24</strain>
    </source>
</reference>
<feature type="region of interest" description="Disordered" evidence="1">
    <location>
        <begin position="1"/>
        <end position="84"/>
    </location>
</feature>
<evidence type="ECO:0000313" key="3">
    <source>
        <dbReference type="Proteomes" id="UP000663671"/>
    </source>
</evidence>
<sequence>MADTGWIHPPHPGTPLALGKANGTSHQKNSQHHLITMKAERELRLDKNGSCSDTTLEASRKPETGNGRPWEKEREKQMQMKPHRSLQININGRRDEMLFYSTMSLNCEPQIDASHFRNMKS</sequence>
<protein>
    <submittedName>
        <fullName evidence="2">Uncharacterized protein</fullName>
    </submittedName>
</protein>